<dbReference type="CDD" id="cd00069">
    <property type="entry name" value="GHB_like"/>
    <property type="match status" value="1"/>
</dbReference>
<comment type="caution">
    <text evidence="9">The sequence shown here is derived from an EMBL/GenBank/DDBJ whole genome shotgun (WGS) entry which is preliminary data.</text>
</comment>
<evidence type="ECO:0000256" key="7">
    <source>
        <dbReference type="RuleBase" id="RU004069"/>
    </source>
</evidence>
<dbReference type="InterPro" id="IPR029034">
    <property type="entry name" value="Cystine-knot_cytokine"/>
</dbReference>
<proteinExistence type="inferred from homology"/>
<dbReference type="Gene3D" id="2.10.90.10">
    <property type="entry name" value="Cystine-knot cytokines"/>
    <property type="match status" value="1"/>
</dbReference>
<evidence type="ECO:0000259" key="8">
    <source>
        <dbReference type="Pfam" id="PF00007"/>
    </source>
</evidence>
<feature type="domain" description="Glycoprotein hormone subunit beta" evidence="8">
    <location>
        <begin position="58"/>
        <end position="160"/>
    </location>
</feature>
<evidence type="ECO:0000313" key="10">
    <source>
        <dbReference type="Proteomes" id="UP001066276"/>
    </source>
</evidence>
<dbReference type="SUPFAM" id="SSF57501">
    <property type="entry name" value="Cystine-knot cytokines"/>
    <property type="match status" value="1"/>
</dbReference>
<dbReference type="InterPro" id="IPR001545">
    <property type="entry name" value="Gonadotropin_bsu"/>
</dbReference>
<name>A0AAV7PTT5_PLEWA</name>
<dbReference type="InterPro" id="IPR018245">
    <property type="entry name" value="Gonadotropin_bsu_CS"/>
</dbReference>
<dbReference type="AlphaFoldDB" id="A0AAV7PTT5"/>
<dbReference type="InterPro" id="IPR006208">
    <property type="entry name" value="Glyco_hormone_CN"/>
</dbReference>
<evidence type="ECO:0000256" key="2">
    <source>
        <dbReference type="ARBA" id="ARBA00006552"/>
    </source>
</evidence>
<dbReference type="EMBL" id="JANPWB010000011">
    <property type="protein sequence ID" value="KAJ1131721.1"/>
    <property type="molecule type" value="Genomic_DNA"/>
</dbReference>
<reference evidence="9" key="1">
    <citation type="journal article" date="2022" name="bioRxiv">
        <title>Sequencing and chromosome-scale assembly of the giantPleurodeles waltlgenome.</title>
        <authorList>
            <person name="Brown T."/>
            <person name="Elewa A."/>
            <person name="Iarovenko S."/>
            <person name="Subramanian E."/>
            <person name="Araus A.J."/>
            <person name="Petzold A."/>
            <person name="Susuki M."/>
            <person name="Suzuki K.-i.T."/>
            <person name="Hayashi T."/>
            <person name="Toyoda A."/>
            <person name="Oliveira C."/>
            <person name="Osipova E."/>
            <person name="Leigh N.D."/>
            <person name="Simon A."/>
            <person name="Yun M.H."/>
        </authorList>
    </citation>
    <scope>NUCLEOTIDE SEQUENCE</scope>
    <source>
        <strain evidence="9">20211129_DDA</strain>
        <tissue evidence="9">Liver</tissue>
    </source>
</reference>
<comment type="similarity">
    <text evidence="2 7">Belongs to the glycoprotein hormones subunit beta family.</text>
</comment>
<dbReference type="PANTHER" id="PTHR11515:SF11">
    <property type="entry name" value="LUTROPIN SUBUNIT BETA"/>
    <property type="match status" value="1"/>
</dbReference>
<sequence>MGVGSIKRVQAPAGFPEFFHYRGLSAPQRSTLLSARMPPTLAMMLLTLSLSAAQGSGLCHLTNATISAEKDDCPLCVTFTTSICSGYCHTKELVYKHALSTNSQKVCTYKEIRYDTIKLPNCPPGVDPFFTYPVAISCDCNMCKMDYSDCTVQSIGPEFCSASRGFL</sequence>
<evidence type="ECO:0000256" key="5">
    <source>
        <dbReference type="ARBA" id="ARBA00023157"/>
    </source>
</evidence>
<evidence type="ECO:0000256" key="3">
    <source>
        <dbReference type="ARBA" id="ARBA00022525"/>
    </source>
</evidence>
<organism evidence="9 10">
    <name type="scientific">Pleurodeles waltl</name>
    <name type="common">Iberian ribbed newt</name>
    <dbReference type="NCBI Taxonomy" id="8319"/>
    <lineage>
        <taxon>Eukaryota</taxon>
        <taxon>Metazoa</taxon>
        <taxon>Chordata</taxon>
        <taxon>Craniata</taxon>
        <taxon>Vertebrata</taxon>
        <taxon>Euteleostomi</taxon>
        <taxon>Amphibia</taxon>
        <taxon>Batrachia</taxon>
        <taxon>Caudata</taxon>
        <taxon>Salamandroidea</taxon>
        <taxon>Salamandridae</taxon>
        <taxon>Pleurodelinae</taxon>
        <taxon>Pleurodeles</taxon>
    </lineage>
</organism>
<gene>
    <name evidence="9" type="ORF">NDU88_010054</name>
</gene>
<keyword evidence="3" id="KW-0964">Secreted</keyword>
<dbReference type="PROSITE" id="PS00689">
    <property type="entry name" value="GLYCO_HORMONE_BETA_2"/>
    <property type="match status" value="1"/>
</dbReference>
<evidence type="ECO:0000256" key="6">
    <source>
        <dbReference type="ARBA" id="ARBA00023180"/>
    </source>
</evidence>
<dbReference type="PANTHER" id="PTHR11515">
    <property type="entry name" value="GLYCOPROTEIN HORMONE BETA CHAIN"/>
    <property type="match status" value="1"/>
</dbReference>
<dbReference type="GO" id="GO:0005737">
    <property type="term" value="C:cytoplasm"/>
    <property type="evidence" value="ECO:0007669"/>
    <property type="project" value="TreeGrafter"/>
</dbReference>
<dbReference type="SMART" id="SM00068">
    <property type="entry name" value="GHB"/>
    <property type="match status" value="1"/>
</dbReference>
<evidence type="ECO:0000256" key="4">
    <source>
        <dbReference type="ARBA" id="ARBA00022702"/>
    </source>
</evidence>
<keyword evidence="10" id="KW-1185">Reference proteome</keyword>
<comment type="subcellular location">
    <subcellularLocation>
        <location evidence="1 7">Secreted</location>
    </subcellularLocation>
</comment>
<dbReference type="Pfam" id="PF00007">
    <property type="entry name" value="Cys_knot"/>
    <property type="match status" value="1"/>
</dbReference>
<dbReference type="GO" id="GO:0007186">
    <property type="term" value="P:G protein-coupled receptor signaling pathway"/>
    <property type="evidence" value="ECO:0007669"/>
    <property type="project" value="TreeGrafter"/>
</dbReference>
<dbReference type="Proteomes" id="UP001066276">
    <property type="component" value="Chromosome 7"/>
</dbReference>
<accession>A0AAV7PTT5</accession>
<dbReference type="FunFam" id="2.10.90.10:FF:000007">
    <property type="entry name" value="Luteinizing hormone beta subunit"/>
    <property type="match status" value="1"/>
</dbReference>
<keyword evidence="6" id="KW-0325">Glycoprotein</keyword>
<keyword evidence="4 7" id="KW-0372">Hormone</keyword>
<dbReference type="PROSITE" id="PS00261">
    <property type="entry name" value="GLYCO_HORMONE_BETA_1"/>
    <property type="match status" value="1"/>
</dbReference>
<dbReference type="GO" id="GO:0005179">
    <property type="term" value="F:hormone activity"/>
    <property type="evidence" value="ECO:0007669"/>
    <property type="project" value="UniProtKB-KW"/>
</dbReference>
<keyword evidence="5" id="KW-1015">Disulfide bond</keyword>
<evidence type="ECO:0000256" key="1">
    <source>
        <dbReference type="ARBA" id="ARBA00004613"/>
    </source>
</evidence>
<dbReference type="GO" id="GO:0005615">
    <property type="term" value="C:extracellular space"/>
    <property type="evidence" value="ECO:0007669"/>
    <property type="project" value="TreeGrafter"/>
</dbReference>
<evidence type="ECO:0000313" key="9">
    <source>
        <dbReference type="EMBL" id="KAJ1131721.1"/>
    </source>
</evidence>
<protein>
    <recommendedName>
        <fullName evidence="8">Glycoprotein hormone subunit beta domain-containing protein</fullName>
    </recommendedName>
</protein>